<feature type="transmembrane region" description="Helical" evidence="6">
    <location>
        <begin position="179"/>
        <end position="198"/>
    </location>
</feature>
<reference evidence="8" key="1">
    <citation type="journal article" date="2020" name="Fungal Divers.">
        <title>Resolving the Mortierellaceae phylogeny through synthesis of multi-gene phylogenetics and phylogenomics.</title>
        <authorList>
            <person name="Vandepol N."/>
            <person name="Liber J."/>
            <person name="Desiro A."/>
            <person name="Na H."/>
            <person name="Kennedy M."/>
            <person name="Barry K."/>
            <person name="Grigoriev I.V."/>
            <person name="Miller A.N."/>
            <person name="O'Donnell K."/>
            <person name="Stajich J.E."/>
            <person name="Bonito G."/>
        </authorList>
    </citation>
    <scope>NUCLEOTIDE SEQUENCE</scope>
    <source>
        <strain evidence="8">NVP1</strain>
    </source>
</reference>
<feature type="transmembrane region" description="Helical" evidence="6">
    <location>
        <begin position="20"/>
        <end position="48"/>
    </location>
</feature>
<organism evidence="8 9">
    <name type="scientific">Podila minutissima</name>
    <dbReference type="NCBI Taxonomy" id="64525"/>
    <lineage>
        <taxon>Eukaryota</taxon>
        <taxon>Fungi</taxon>
        <taxon>Fungi incertae sedis</taxon>
        <taxon>Mucoromycota</taxon>
        <taxon>Mortierellomycotina</taxon>
        <taxon>Mortierellomycetes</taxon>
        <taxon>Mortierellales</taxon>
        <taxon>Mortierellaceae</taxon>
        <taxon>Podila</taxon>
    </lineage>
</organism>
<sequence length="504" mass="55024">MVSSVELDAHHHPKGIPRRFWVLFLASLGILISYADRSNMAVAIVAIAKEYDYSKQQQGLILSAFFFGYIMTQILGGAMADRYGAKPVLAIGAFAWTLLTLLTPLASQQGYLWMVFIRIGLGLGEGVAFPSAHALIGVWTPPGERSKAVAMLTTFSYLGAVIALPVSSSLVVSSWGWRSIFWLFGSLGLLWSIAWHVFGASEPESCRGITEQEIRYIRDQQQLDGQGEDTNHVLDHVQVSGFVEPESDSEMEDQSHDSIQSQPTYQALTTERQSDEIRHGVEPLRKSSEELDTPPTVDHTPSKWTSFRNRVRSRAVITARGSKPSTPFCAAFGFFIMQSWTPTFYLEYFGVDVGKIGYFSGLSSGYLGDKAVHSWNWTTLSVRRTSQVVGSLSIATALILAVAIARSAYGAMALITAGMALNGFTMIGASAYQHDICPQYAGFIFALGNSAGTIPGIIGVLLAGVLVDKDGHTLWGLIWSMVAVFYCIGCTSFVLLSTNKKIHT</sequence>
<keyword evidence="4 6" id="KW-0472">Membrane</keyword>
<feature type="transmembrane region" description="Helical" evidence="6">
    <location>
        <begin position="111"/>
        <end position="136"/>
    </location>
</feature>
<keyword evidence="2 6" id="KW-0812">Transmembrane</keyword>
<feature type="transmembrane region" description="Helical" evidence="6">
    <location>
        <begin position="148"/>
        <end position="167"/>
    </location>
</feature>
<keyword evidence="9" id="KW-1185">Reference proteome</keyword>
<feature type="transmembrane region" description="Helical" evidence="6">
    <location>
        <begin position="388"/>
        <end position="405"/>
    </location>
</feature>
<dbReference type="InterPro" id="IPR050382">
    <property type="entry name" value="MFS_Na/Anion_cotransporter"/>
</dbReference>
<dbReference type="EMBL" id="JAAAUY010000032">
    <property type="protein sequence ID" value="KAF9337264.1"/>
    <property type="molecule type" value="Genomic_DNA"/>
</dbReference>
<comment type="subcellular location">
    <subcellularLocation>
        <location evidence="1">Membrane</location>
        <topology evidence="1">Multi-pass membrane protein</topology>
    </subcellularLocation>
</comment>
<accession>A0A9P5SWJ8</accession>
<dbReference type="PROSITE" id="PS50850">
    <property type="entry name" value="MFS"/>
    <property type="match status" value="1"/>
</dbReference>
<protein>
    <recommendedName>
        <fullName evidence="7">Major facilitator superfamily (MFS) profile domain-containing protein</fullName>
    </recommendedName>
</protein>
<name>A0A9P5SWJ8_9FUNG</name>
<dbReference type="AlphaFoldDB" id="A0A9P5SWJ8"/>
<dbReference type="Pfam" id="PF07690">
    <property type="entry name" value="MFS_1"/>
    <property type="match status" value="1"/>
</dbReference>
<dbReference type="SUPFAM" id="SSF103473">
    <property type="entry name" value="MFS general substrate transporter"/>
    <property type="match status" value="1"/>
</dbReference>
<comment type="caution">
    <text evidence="8">The sequence shown here is derived from an EMBL/GenBank/DDBJ whole genome shotgun (WGS) entry which is preliminary data.</text>
</comment>
<feature type="transmembrane region" description="Helical" evidence="6">
    <location>
        <begin position="87"/>
        <end position="105"/>
    </location>
</feature>
<feature type="transmembrane region" description="Helical" evidence="6">
    <location>
        <begin position="411"/>
        <end position="432"/>
    </location>
</feature>
<feature type="region of interest" description="Disordered" evidence="5">
    <location>
        <begin position="245"/>
        <end position="303"/>
    </location>
</feature>
<dbReference type="Proteomes" id="UP000696485">
    <property type="component" value="Unassembled WGS sequence"/>
</dbReference>
<feature type="transmembrane region" description="Helical" evidence="6">
    <location>
        <begin position="444"/>
        <end position="467"/>
    </location>
</feature>
<keyword evidence="3 6" id="KW-1133">Transmembrane helix</keyword>
<dbReference type="GO" id="GO:0016020">
    <property type="term" value="C:membrane"/>
    <property type="evidence" value="ECO:0007669"/>
    <property type="project" value="UniProtKB-SubCell"/>
</dbReference>
<feature type="compositionally biased region" description="Basic and acidic residues" evidence="5">
    <location>
        <begin position="272"/>
        <end position="289"/>
    </location>
</feature>
<feature type="transmembrane region" description="Helical" evidence="6">
    <location>
        <begin position="60"/>
        <end position="80"/>
    </location>
</feature>
<dbReference type="InterPro" id="IPR020846">
    <property type="entry name" value="MFS_dom"/>
</dbReference>
<evidence type="ECO:0000256" key="2">
    <source>
        <dbReference type="ARBA" id="ARBA00022692"/>
    </source>
</evidence>
<dbReference type="Gene3D" id="1.20.1250.20">
    <property type="entry name" value="MFS general substrate transporter like domains"/>
    <property type="match status" value="2"/>
</dbReference>
<feature type="domain" description="Major facilitator superfamily (MFS) profile" evidence="7">
    <location>
        <begin position="22"/>
        <end position="501"/>
    </location>
</feature>
<dbReference type="GO" id="GO:0022857">
    <property type="term" value="F:transmembrane transporter activity"/>
    <property type="evidence" value="ECO:0007669"/>
    <property type="project" value="InterPro"/>
</dbReference>
<evidence type="ECO:0000313" key="8">
    <source>
        <dbReference type="EMBL" id="KAF9337264.1"/>
    </source>
</evidence>
<evidence type="ECO:0000256" key="6">
    <source>
        <dbReference type="SAM" id="Phobius"/>
    </source>
</evidence>
<feature type="compositionally biased region" description="Polar residues" evidence="5">
    <location>
        <begin position="257"/>
        <end position="271"/>
    </location>
</feature>
<evidence type="ECO:0000256" key="4">
    <source>
        <dbReference type="ARBA" id="ARBA00023136"/>
    </source>
</evidence>
<dbReference type="FunFam" id="1.20.1250.20:FF:000423">
    <property type="entry name" value="Putative inorganic phosphate cotransporter-like Protein"/>
    <property type="match status" value="1"/>
</dbReference>
<evidence type="ECO:0000256" key="1">
    <source>
        <dbReference type="ARBA" id="ARBA00004141"/>
    </source>
</evidence>
<dbReference type="PANTHER" id="PTHR11662">
    <property type="entry name" value="SOLUTE CARRIER FAMILY 17"/>
    <property type="match status" value="1"/>
</dbReference>
<feature type="transmembrane region" description="Helical" evidence="6">
    <location>
        <begin position="473"/>
        <end position="496"/>
    </location>
</feature>
<dbReference type="InterPro" id="IPR036259">
    <property type="entry name" value="MFS_trans_sf"/>
</dbReference>
<evidence type="ECO:0000259" key="7">
    <source>
        <dbReference type="PROSITE" id="PS50850"/>
    </source>
</evidence>
<evidence type="ECO:0000256" key="5">
    <source>
        <dbReference type="SAM" id="MobiDB-lite"/>
    </source>
</evidence>
<evidence type="ECO:0000256" key="3">
    <source>
        <dbReference type="ARBA" id="ARBA00022989"/>
    </source>
</evidence>
<gene>
    <name evidence="8" type="ORF">BG006_005664</name>
</gene>
<dbReference type="InterPro" id="IPR011701">
    <property type="entry name" value="MFS"/>
</dbReference>
<dbReference type="PANTHER" id="PTHR11662:SF399">
    <property type="entry name" value="FI19708P1-RELATED"/>
    <property type="match status" value="1"/>
</dbReference>
<evidence type="ECO:0000313" key="9">
    <source>
        <dbReference type="Proteomes" id="UP000696485"/>
    </source>
</evidence>
<proteinExistence type="predicted"/>